<feature type="coiled-coil region" evidence="7">
    <location>
        <begin position="23"/>
        <end position="58"/>
    </location>
</feature>
<organism evidence="10 11">
    <name type="scientific">Aliidiomarina sanyensis</name>
    <dbReference type="NCBI Taxonomy" id="1249555"/>
    <lineage>
        <taxon>Bacteria</taxon>
        <taxon>Pseudomonadati</taxon>
        <taxon>Pseudomonadota</taxon>
        <taxon>Gammaproteobacteria</taxon>
        <taxon>Alteromonadales</taxon>
        <taxon>Idiomarinaceae</taxon>
        <taxon>Aliidiomarina</taxon>
    </lineage>
</organism>
<dbReference type="EMBL" id="PIPM01000043">
    <property type="protein sequence ID" value="RUO24710.1"/>
    <property type="molecule type" value="Genomic_DNA"/>
</dbReference>
<dbReference type="GO" id="GO:0032993">
    <property type="term" value="C:protein-DNA complex"/>
    <property type="evidence" value="ECO:0007669"/>
    <property type="project" value="TreeGrafter"/>
</dbReference>
<dbReference type="GO" id="GO:0000976">
    <property type="term" value="F:transcription cis-regulatory region binding"/>
    <property type="evidence" value="ECO:0007669"/>
    <property type="project" value="TreeGrafter"/>
</dbReference>
<dbReference type="GO" id="GO:0046983">
    <property type="term" value="F:protein dimerization activity"/>
    <property type="evidence" value="ECO:0007669"/>
    <property type="project" value="InterPro"/>
</dbReference>
<keyword evidence="4 5" id="KW-0238">DNA-binding</keyword>
<evidence type="ECO:0000313" key="11">
    <source>
        <dbReference type="Proteomes" id="UP000288405"/>
    </source>
</evidence>
<dbReference type="InterPro" id="IPR037150">
    <property type="entry name" value="H-NS_C_dom_sf"/>
</dbReference>
<dbReference type="RefSeq" id="WP_126777859.1">
    <property type="nucleotide sequence ID" value="NZ_PIPM01000043.1"/>
</dbReference>
<dbReference type="SMART" id="SM00528">
    <property type="entry name" value="HNS"/>
    <property type="match status" value="1"/>
</dbReference>
<dbReference type="OrthoDB" id="6088948at2"/>
<dbReference type="PIRSF" id="PIRSF002096">
    <property type="entry name" value="HnS"/>
    <property type="match status" value="1"/>
</dbReference>
<dbReference type="FunFam" id="4.10.430.10:FF:000001">
    <property type="entry name" value="DNA-binding protein"/>
    <property type="match status" value="1"/>
</dbReference>
<dbReference type="InterPro" id="IPR027444">
    <property type="entry name" value="H-NS_C_dom"/>
</dbReference>
<dbReference type="GO" id="GO:0003680">
    <property type="term" value="F:minor groove of adenine-thymine-rich DNA binding"/>
    <property type="evidence" value="ECO:0007669"/>
    <property type="project" value="TreeGrafter"/>
</dbReference>
<feature type="domain" description="DNA-binding protein H-NS-like C-terminal" evidence="9">
    <location>
        <begin position="88"/>
        <end position="135"/>
    </location>
</feature>
<dbReference type="PANTHER" id="PTHR38097:SF2">
    <property type="entry name" value="DNA-BINDING PROTEIN STPA"/>
    <property type="match status" value="1"/>
</dbReference>
<dbReference type="PANTHER" id="PTHR38097">
    <property type="match status" value="1"/>
</dbReference>
<name>A0A432W4Z0_9GAMM</name>
<dbReference type="GO" id="GO:0009295">
    <property type="term" value="C:nucleoid"/>
    <property type="evidence" value="ECO:0007669"/>
    <property type="project" value="UniProtKB-SubCell"/>
</dbReference>
<feature type="compositionally biased region" description="Basic residues" evidence="8">
    <location>
        <begin position="83"/>
        <end position="94"/>
    </location>
</feature>
<dbReference type="AlphaFoldDB" id="A0A432W4Z0"/>
<evidence type="ECO:0000256" key="4">
    <source>
        <dbReference type="ARBA" id="ARBA00023125"/>
    </source>
</evidence>
<evidence type="ECO:0000256" key="5">
    <source>
        <dbReference type="PIRNR" id="PIRNR002096"/>
    </source>
</evidence>
<dbReference type="Pfam" id="PF00816">
    <property type="entry name" value="Histone_HNS"/>
    <property type="match status" value="1"/>
</dbReference>
<keyword evidence="7" id="KW-0175">Coiled coil</keyword>
<protein>
    <recommendedName>
        <fullName evidence="5">DNA-binding protein</fullName>
    </recommendedName>
</protein>
<dbReference type="InterPro" id="IPR054180">
    <property type="entry name" value="H-NS-like_N"/>
</dbReference>
<dbReference type="Gene3D" id="1.10.287.1050">
    <property type="entry name" value="H-NS histone-like proteins"/>
    <property type="match status" value="1"/>
</dbReference>
<dbReference type="GO" id="GO:0030527">
    <property type="term" value="F:structural constituent of chromatin"/>
    <property type="evidence" value="ECO:0007669"/>
    <property type="project" value="InterPro"/>
</dbReference>
<dbReference type="Gene3D" id="4.10.430.10">
    <property type="entry name" value="Histone-like protein H-NS, C-terminal domain"/>
    <property type="match status" value="1"/>
</dbReference>
<dbReference type="SUPFAM" id="SSF81273">
    <property type="entry name" value="H-NS histone-like proteins"/>
    <property type="match status" value="2"/>
</dbReference>
<evidence type="ECO:0000259" key="9">
    <source>
        <dbReference type="SMART" id="SM00528"/>
    </source>
</evidence>
<sequence length="137" mass="15599">MSEFTDILTHARRLNAATKDLSVTELQEVMAKLENIIEQRKEEEAEQQRAEAAKLADIERIRKDIEAAGLNPEDILGAPSRAPVKRSQRKRAPKPAKYEYTMSNGEKRTWTGQGRMPKPIQKALNQGKKLESFLIKK</sequence>
<evidence type="ECO:0000256" key="2">
    <source>
        <dbReference type="ARBA" id="ARBA00010610"/>
    </source>
</evidence>
<dbReference type="GO" id="GO:0001217">
    <property type="term" value="F:DNA-binding transcription repressor activity"/>
    <property type="evidence" value="ECO:0007669"/>
    <property type="project" value="TreeGrafter"/>
</dbReference>
<evidence type="ECO:0000256" key="8">
    <source>
        <dbReference type="SAM" id="MobiDB-lite"/>
    </source>
</evidence>
<evidence type="ECO:0000256" key="3">
    <source>
        <dbReference type="ARBA" id="ARBA00022490"/>
    </source>
</evidence>
<evidence type="ECO:0000256" key="1">
    <source>
        <dbReference type="ARBA" id="ARBA00004453"/>
    </source>
</evidence>
<feature type="region of interest" description="Disordered" evidence="8">
    <location>
        <begin position="72"/>
        <end position="96"/>
    </location>
</feature>
<keyword evidence="11" id="KW-1185">Reference proteome</keyword>
<dbReference type="InterPro" id="IPR027454">
    <property type="entry name" value="Histone_HNS_N"/>
</dbReference>
<feature type="DNA-binding region" evidence="6">
    <location>
        <begin position="113"/>
        <end position="118"/>
    </location>
</feature>
<accession>A0A432W4Z0</accession>
<evidence type="ECO:0000256" key="7">
    <source>
        <dbReference type="SAM" id="Coils"/>
    </source>
</evidence>
<comment type="caution">
    <text evidence="10">The sequence shown here is derived from an EMBL/GenBank/DDBJ whole genome shotgun (WGS) entry which is preliminary data.</text>
</comment>
<evidence type="ECO:0000256" key="6">
    <source>
        <dbReference type="PIRSR" id="PIRSR002096-1"/>
    </source>
</evidence>
<gene>
    <name evidence="10" type="ORF">CWE11_12015</name>
</gene>
<dbReference type="InterPro" id="IPR001801">
    <property type="entry name" value="Histone_HNS"/>
</dbReference>
<keyword evidence="3" id="KW-0963">Cytoplasm</keyword>
<evidence type="ECO:0000313" key="10">
    <source>
        <dbReference type="EMBL" id="RUO24710.1"/>
    </source>
</evidence>
<dbReference type="Proteomes" id="UP000288405">
    <property type="component" value="Unassembled WGS sequence"/>
</dbReference>
<dbReference type="GO" id="GO:0003681">
    <property type="term" value="F:bent DNA binding"/>
    <property type="evidence" value="ECO:0007669"/>
    <property type="project" value="TreeGrafter"/>
</dbReference>
<dbReference type="GO" id="GO:0005829">
    <property type="term" value="C:cytosol"/>
    <property type="evidence" value="ECO:0007669"/>
    <property type="project" value="TreeGrafter"/>
</dbReference>
<comment type="similarity">
    <text evidence="2 5">Belongs to the histone-like protein H-NS family.</text>
</comment>
<comment type="subcellular location">
    <subcellularLocation>
        <location evidence="1">Cytoplasm</location>
        <location evidence="1">Nucleoid</location>
    </subcellularLocation>
</comment>
<reference evidence="10 11" key="1">
    <citation type="journal article" date="2011" name="Front. Microbiol.">
        <title>Genomic signatures of strain selection and enhancement in Bacillus atrophaeus var. globigii, a historical biowarfare simulant.</title>
        <authorList>
            <person name="Gibbons H.S."/>
            <person name="Broomall S.M."/>
            <person name="McNew L.A."/>
            <person name="Daligault H."/>
            <person name="Chapman C."/>
            <person name="Bruce D."/>
            <person name="Karavis M."/>
            <person name="Krepps M."/>
            <person name="McGregor P.A."/>
            <person name="Hong C."/>
            <person name="Park K.H."/>
            <person name="Akmal A."/>
            <person name="Feldman A."/>
            <person name="Lin J.S."/>
            <person name="Chang W.E."/>
            <person name="Higgs B.W."/>
            <person name="Demirev P."/>
            <person name="Lindquist J."/>
            <person name="Liem A."/>
            <person name="Fochler E."/>
            <person name="Read T.D."/>
            <person name="Tapia R."/>
            <person name="Johnson S."/>
            <person name="Bishop-Lilly K.A."/>
            <person name="Detter C."/>
            <person name="Han C."/>
            <person name="Sozhamannan S."/>
            <person name="Rosenzweig C.N."/>
            <person name="Skowronski E.W."/>
        </authorList>
    </citation>
    <scope>NUCLEOTIDE SEQUENCE [LARGE SCALE GENOMIC DNA]</scope>
    <source>
        <strain evidence="10 11">GYP-17</strain>
    </source>
</reference>
<proteinExistence type="inferred from homology"/>
<dbReference type="Pfam" id="PF22470">
    <property type="entry name" value="Histone_HNS_N"/>
    <property type="match status" value="1"/>
</dbReference>